<keyword evidence="1" id="KW-0346">Stress response</keyword>
<accession>A0A100W8Q0</accession>
<evidence type="ECO:0000313" key="6">
    <source>
        <dbReference type="Proteomes" id="UP000069443"/>
    </source>
</evidence>
<name>A0A100W8Q0_MYCCR</name>
<keyword evidence="6" id="KW-1185">Reference proteome</keyword>
<proteinExistence type="inferred from homology"/>
<reference evidence="6" key="2">
    <citation type="submission" date="2016-02" db="EMBL/GenBank/DDBJ databases">
        <title>Draft genome sequence of five rapidly growing Mycobacterium species.</title>
        <authorList>
            <person name="Katahira K."/>
            <person name="Gotou Y."/>
            <person name="Iida K."/>
            <person name="Ogura Y."/>
            <person name="Hayashi T."/>
        </authorList>
    </citation>
    <scope>NUCLEOTIDE SEQUENCE [LARGE SCALE GENOMIC DNA]</scope>
    <source>
        <strain evidence="6">JCM15298</strain>
    </source>
</reference>
<dbReference type="SUPFAM" id="SSF52317">
    <property type="entry name" value="Class I glutamine amidotransferase-like"/>
    <property type="match status" value="1"/>
</dbReference>
<dbReference type="STRING" id="228230.RMCC_0519"/>
<evidence type="ECO:0000313" key="5">
    <source>
        <dbReference type="EMBL" id="GAS93553.1"/>
    </source>
</evidence>
<dbReference type="CDD" id="cd03141">
    <property type="entry name" value="GATase1_Hsp31_like"/>
    <property type="match status" value="1"/>
</dbReference>
<dbReference type="PANTHER" id="PTHR48094:SF11">
    <property type="entry name" value="GLUTATHIONE-INDEPENDENT GLYOXALASE HSP31-RELATED"/>
    <property type="match status" value="1"/>
</dbReference>
<dbReference type="Proteomes" id="UP000069443">
    <property type="component" value="Unassembled WGS sequence"/>
</dbReference>
<evidence type="ECO:0000256" key="1">
    <source>
        <dbReference type="ARBA" id="ARBA00023016"/>
    </source>
</evidence>
<dbReference type="AlphaFoldDB" id="A0A100W8Q0"/>
<dbReference type="Pfam" id="PF01965">
    <property type="entry name" value="DJ-1_PfpI"/>
    <property type="match status" value="1"/>
</dbReference>
<dbReference type="GO" id="GO:0019243">
    <property type="term" value="P:methylglyoxal catabolic process to D-lactate via S-lactoyl-glutathione"/>
    <property type="evidence" value="ECO:0007669"/>
    <property type="project" value="TreeGrafter"/>
</dbReference>
<comment type="similarity">
    <text evidence="3">Belongs to the peptidase C56 family. HSP31-like subfamily.</text>
</comment>
<reference evidence="6" key="1">
    <citation type="journal article" date="2016" name="Genome Announc.">
        <title>Draft Genome Sequences of Five Rapidly Growing Mycobacterium Species, M. thermoresistibile, M. fortuitum subsp. acetamidolyticum, M. canariasense, M. brisbanense, and M. novocastrense.</title>
        <authorList>
            <person name="Katahira K."/>
            <person name="Ogura Y."/>
            <person name="Gotoh Y."/>
            <person name="Hayashi T."/>
        </authorList>
    </citation>
    <scope>NUCLEOTIDE SEQUENCE [LARGE SCALE GENOMIC DNA]</scope>
    <source>
        <strain evidence="6">JCM15298</strain>
    </source>
</reference>
<feature type="domain" description="DJ-1/PfpI" evidence="4">
    <location>
        <begin position="16"/>
        <end position="216"/>
    </location>
</feature>
<evidence type="ECO:0000256" key="3">
    <source>
        <dbReference type="ARBA" id="ARBA00038493"/>
    </source>
</evidence>
<dbReference type="InterPro" id="IPR029062">
    <property type="entry name" value="Class_I_gatase-like"/>
</dbReference>
<dbReference type="GO" id="GO:0005737">
    <property type="term" value="C:cytoplasm"/>
    <property type="evidence" value="ECO:0007669"/>
    <property type="project" value="TreeGrafter"/>
</dbReference>
<dbReference type="RefSeq" id="WP_165605266.1">
    <property type="nucleotide sequence ID" value="NZ_BCSY01000020.1"/>
</dbReference>
<evidence type="ECO:0000259" key="4">
    <source>
        <dbReference type="Pfam" id="PF01965"/>
    </source>
</evidence>
<gene>
    <name evidence="5" type="ORF">RMCC_0519</name>
</gene>
<dbReference type="Gene3D" id="3.40.50.880">
    <property type="match status" value="1"/>
</dbReference>
<organism evidence="5 6">
    <name type="scientific">Mycolicibacterium canariasense</name>
    <name type="common">Mycobacterium canariasense</name>
    <dbReference type="NCBI Taxonomy" id="228230"/>
    <lineage>
        <taxon>Bacteria</taxon>
        <taxon>Bacillati</taxon>
        <taxon>Actinomycetota</taxon>
        <taxon>Actinomycetes</taxon>
        <taxon>Mycobacteriales</taxon>
        <taxon>Mycobacteriaceae</taxon>
        <taxon>Mycolicibacterium</taxon>
    </lineage>
</organism>
<comment type="caution">
    <text evidence="5">The sequence shown here is derived from an EMBL/GenBank/DDBJ whole genome shotgun (WGS) entry which is preliminary data.</text>
</comment>
<dbReference type="PANTHER" id="PTHR48094">
    <property type="entry name" value="PROTEIN/NUCLEIC ACID DEGLYCASE DJ-1-RELATED"/>
    <property type="match status" value="1"/>
</dbReference>
<dbReference type="InterPro" id="IPR050325">
    <property type="entry name" value="Prot/Nucl_acid_deglycase"/>
</dbReference>
<dbReference type="EMBL" id="BCSY01000020">
    <property type="protein sequence ID" value="GAS93553.1"/>
    <property type="molecule type" value="Genomic_DNA"/>
</dbReference>
<keyword evidence="2" id="KW-0456">Lyase</keyword>
<sequence>MRILSLVSSARIGFWLAELTHPYWHFTERGYEVDIASPAGGAVRPDPMSLPDSDGSWEADDLVSRGFLSSNTLAAKLKATLPLGEVDVTDYDGVHVVGGAGPAVDMYPNAQVAGLLTSFWRADKVVGTICHGSIVLANIPDLVKGLRATGFSRAEDAQAEQIYGVDFIPHFPEPTMIAAGIDFVHVQPWGVRVVIDGKLITGQNQQSASEYAIAYLHLLEGRTPVLAA</sequence>
<dbReference type="InterPro" id="IPR002818">
    <property type="entry name" value="DJ-1/PfpI"/>
</dbReference>
<protein>
    <submittedName>
        <fullName evidence="5">DJ-1/PfpI family</fullName>
    </submittedName>
</protein>
<evidence type="ECO:0000256" key="2">
    <source>
        <dbReference type="ARBA" id="ARBA00023239"/>
    </source>
</evidence>
<dbReference type="GO" id="GO:0019172">
    <property type="term" value="F:glyoxalase III activity"/>
    <property type="evidence" value="ECO:0007669"/>
    <property type="project" value="TreeGrafter"/>
</dbReference>